<dbReference type="PATRIC" id="fig|136160.3.peg.1731"/>
<dbReference type="AlphaFoldDB" id="A0A0M0KJQ0"/>
<name>A0A0M0KJQ0_ALKHA</name>
<gene>
    <name evidence="1" type="ORF">AMD02_07075</name>
</gene>
<dbReference type="RefSeq" id="WP_053430890.1">
    <property type="nucleotide sequence ID" value="NZ_CP040441.1"/>
</dbReference>
<comment type="caution">
    <text evidence="1">The sequence shown here is derived from an EMBL/GenBank/DDBJ whole genome shotgun (WGS) entry which is preliminary data.</text>
</comment>
<dbReference type="EMBL" id="LILD01000001">
    <property type="protein sequence ID" value="KOO38648.1"/>
    <property type="molecule type" value="Genomic_DNA"/>
</dbReference>
<proteinExistence type="predicted"/>
<organism evidence="1">
    <name type="scientific">Halalkalibacterium halodurans</name>
    <name type="common">Bacillus halodurans</name>
    <dbReference type="NCBI Taxonomy" id="86665"/>
    <lineage>
        <taxon>Bacteria</taxon>
        <taxon>Bacillati</taxon>
        <taxon>Bacillota</taxon>
        <taxon>Bacilli</taxon>
        <taxon>Bacillales</taxon>
        <taxon>Bacillaceae</taxon>
        <taxon>Halalkalibacterium (ex Joshi et al. 2022)</taxon>
    </lineage>
</organism>
<reference evidence="1" key="1">
    <citation type="submission" date="2015-08" db="EMBL/GenBank/DDBJ databases">
        <title>Complete DNA Sequence of Pseudomonas syringae pv. actinidiae, the Causal Agent of Kiwifruit Canker Disease.</title>
        <authorList>
            <person name="Rikkerink E.H.A."/>
            <person name="Fineran P.C."/>
        </authorList>
    </citation>
    <scope>NUCLEOTIDE SEQUENCE</scope>
    <source>
        <strain evidence="1">DSM 13666</strain>
    </source>
</reference>
<protein>
    <submittedName>
        <fullName evidence="1">Uncharacterized protein</fullName>
    </submittedName>
</protein>
<dbReference type="GeneID" id="87598108"/>
<sequence>MDLDLVWTDFLRELRSQDKIENLSSRTYSGFPFLYVKTPLLRNQLEHLLKEAAGLVMKGKQLHADLVYVRTFAQTYVYRVRFYVPLRKMFCCGNGCIDCIRFST</sequence>
<accession>A0A0M0KJQ0</accession>
<evidence type="ECO:0000313" key="1">
    <source>
        <dbReference type="EMBL" id="KOO38648.1"/>
    </source>
</evidence>